<reference evidence="1" key="1">
    <citation type="submission" date="2000-07" db="EMBL/GenBank/DDBJ databases">
        <authorList>
            <person name="Schulte U."/>
            <person name="Aign V."/>
            <person name="Hoheisel J."/>
            <person name="Brandt P."/>
            <person name="Fartmann B."/>
            <person name="Holland R."/>
            <person name="Nyakatura G."/>
            <person name="Mewes H.W."/>
            <person name="Mannhaupt G."/>
        </authorList>
    </citation>
    <scope>NUCLEOTIDE SEQUENCE</scope>
</reference>
<dbReference type="EMBL" id="AL390091">
    <property type="protein sequence ID" value="CAB98224.2"/>
    <property type="molecule type" value="Genomic_DNA"/>
</dbReference>
<organism evidence="1">
    <name type="scientific">Neurospora crassa</name>
    <dbReference type="NCBI Taxonomy" id="5141"/>
    <lineage>
        <taxon>Eukaryota</taxon>
        <taxon>Fungi</taxon>
        <taxon>Dikarya</taxon>
        <taxon>Ascomycota</taxon>
        <taxon>Pezizomycotina</taxon>
        <taxon>Sordariomycetes</taxon>
        <taxon>Sordariomycetidae</taxon>
        <taxon>Sordariales</taxon>
        <taxon>Sordariaceae</taxon>
        <taxon>Neurospora</taxon>
    </lineage>
</organism>
<protein>
    <submittedName>
        <fullName evidence="1">Uncharacterized protein B12F1.120</fullName>
    </submittedName>
</protein>
<reference evidence="1" key="2">
    <citation type="submission" date="2001-11" db="EMBL/GenBank/DDBJ databases">
        <authorList>
            <person name="German Neurospora genome project"/>
        </authorList>
    </citation>
    <scope>NUCLEOTIDE SEQUENCE</scope>
</reference>
<evidence type="ECO:0000313" key="1">
    <source>
        <dbReference type="EMBL" id="CAB98224.2"/>
    </source>
</evidence>
<dbReference type="AlphaFoldDB" id="Q9P3H1"/>
<name>Q9P3H1_NEUCS</name>
<accession>Q9P3H1</accession>
<sequence>MPTDSTPGPISHTEGTAMPCHAMLCDSMPANRSDRQQYDWSVPPGGKMTSEEAQNWQSEILCFFEPDPFQKFSKVPVSQSRFPGRLFRTSRLLGRPRGRWSCALARLATLLQRYGGGASLCNSISTRMARSSSEPTPMVEVPVFRWPNGASEWVSKCPWSRLQHGKIREWKATASTVSIPRAGWVFERRGNFHSSSLVVSFPPESQNVFLH</sequence>
<proteinExistence type="predicted"/>
<gene>
    <name evidence="1" type="primary">B12F1.120</name>
</gene>